<dbReference type="Proteomes" id="UP000490922">
    <property type="component" value="Unassembled WGS sequence"/>
</dbReference>
<sequence length="364" mass="41348">MILLLNNTIVNGQTKTNKITSAKKNCCTASIPNRLSQPIVKKDVPINAVQTKRRDEMVWIPSGEFSMGADSNQGRQDEFPKHTVKVDGFYMDITEVTNLQFKEFVTQTGYITTAEKDIDWEELKKQLPSQTPKPDAETLKAASLVFVPSEGEVSLQDYSQWWQWNHGANWKHPKGSGSDIVGKENYPVVHISWDDANAYCKWAGKRLPTEAEWEYAARGNLKNSVYTWGNEKMDESKTYCNYWQGSFPYKNNTIDGYYGASPVKTYSPNGYGLYDMAGNVWEWCSDNYNNTYYDTFKNIKIAINPNGPPISFDPDEPLVPKRVMRGGSFLCNESYCSGYRVSARMKSSSDSSMEHLGFRCVQSK</sequence>
<keyword evidence="3" id="KW-1185">Reference proteome</keyword>
<dbReference type="Gene3D" id="3.90.1580.10">
    <property type="entry name" value="paralog of FGE (formylglycine-generating enzyme)"/>
    <property type="match status" value="1"/>
</dbReference>
<evidence type="ECO:0000313" key="3">
    <source>
        <dbReference type="Proteomes" id="UP000490922"/>
    </source>
</evidence>
<protein>
    <submittedName>
        <fullName evidence="2">Formylglycine-generating enzyme family protein</fullName>
    </submittedName>
</protein>
<dbReference type="InterPro" id="IPR016187">
    <property type="entry name" value="CTDL_fold"/>
</dbReference>
<dbReference type="Pfam" id="PF03781">
    <property type="entry name" value="FGE-sulfatase"/>
    <property type="match status" value="1"/>
</dbReference>
<dbReference type="InterPro" id="IPR005532">
    <property type="entry name" value="SUMF_dom"/>
</dbReference>
<dbReference type="InterPro" id="IPR051043">
    <property type="entry name" value="Sulfatase_Mod_Factor_Kinase"/>
</dbReference>
<evidence type="ECO:0000313" key="2">
    <source>
        <dbReference type="EMBL" id="KAB1154042.1"/>
    </source>
</evidence>
<name>A0A7J5A8Z8_9FLAO</name>
<organism evidence="2 3">
    <name type="scientific">Flavobacterium luteum</name>
    <dbReference type="NCBI Taxonomy" id="2026654"/>
    <lineage>
        <taxon>Bacteria</taxon>
        <taxon>Pseudomonadati</taxon>
        <taxon>Bacteroidota</taxon>
        <taxon>Flavobacteriia</taxon>
        <taxon>Flavobacteriales</taxon>
        <taxon>Flavobacteriaceae</taxon>
        <taxon>Flavobacterium</taxon>
    </lineage>
</organism>
<gene>
    <name evidence="2" type="ORF">F6464_13735</name>
</gene>
<dbReference type="AlphaFoldDB" id="A0A7J5A8Z8"/>
<proteinExistence type="predicted"/>
<dbReference type="PANTHER" id="PTHR23150:SF19">
    <property type="entry name" value="FORMYLGLYCINE-GENERATING ENZYME"/>
    <property type="match status" value="1"/>
</dbReference>
<accession>A0A7J5A8Z8</accession>
<evidence type="ECO:0000259" key="1">
    <source>
        <dbReference type="Pfam" id="PF03781"/>
    </source>
</evidence>
<dbReference type="InterPro" id="IPR042095">
    <property type="entry name" value="SUMF_sf"/>
</dbReference>
<reference evidence="2 3" key="1">
    <citation type="submission" date="2019-09" db="EMBL/GenBank/DDBJ databases">
        <title>Flavobacterium sp. nov., isolated from glacier ice.</title>
        <authorList>
            <person name="Liu Q."/>
        </authorList>
    </citation>
    <scope>NUCLEOTIDE SEQUENCE [LARGE SCALE GENOMIC DNA]</scope>
    <source>
        <strain evidence="2 3">NBRC 112527</strain>
    </source>
</reference>
<dbReference type="OrthoDB" id="9768004at2"/>
<comment type="caution">
    <text evidence="2">The sequence shown here is derived from an EMBL/GenBank/DDBJ whole genome shotgun (WGS) entry which is preliminary data.</text>
</comment>
<dbReference type="SUPFAM" id="SSF56436">
    <property type="entry name" value="C-type lectin-like"/>
    <property type="match status" value="1"/>
</dbReference>
<dbReference type="EMBL" id="WAEM01000011">
    <property type="protein sequence ID" value="KAB1154042.1"/>
    <property type="molecule type" value="Genomic_DNA"/>
</dbReference>
<dbReference type="GO" id="GO:0120147">
    <property type="term" value="F:formylglycine-generating oxidase activity"/>
    <property type="evidence" value="ECO:0007669"/>
    <property type="project" value="TreeGrafter"/>
</dbReference>
<feature type="domain" description="Sulfatase-modifying factor enzyme-like" evidence="1">
    <location>
        <begin position="55"/>
        <end position="361"/>
    </location>
</feature>
<dbReference type="RefSeq" id="WP_151108527.1">
    <property type="nucleotide sequence ID" value="NZ_WAEM01000011.1"/>
</dbReference>
<dbReference type="PANTHER" id="PTHR23150">
    <property type="entry name" value="SULFATASE MODIFYING FACTOR 1, 2"/>
    <property type="match status" value="1"/>
</dbReference>